<evidence type="ECO:0000313" key="3">
    <source>
        <dbReference type="EMBL" id="WPA98338.1"/>
    </source>
</evidence>
<evidence type="ECO:0000259" key="1">
    <source>
        <dbReference type="Pfam" id="PF20150"/>
    </source>
</evidence>
<sequence length="238" mass="26845">MASIKSQEQQIASSSRMAAQVDECKTSFLDLPAELRNEIYRLCVVVSRPLKVMHQGQGPTLRICNQFNSASTCQQESWAPGLLRSCKQINHEAASILYGENVFNFRNPKVAEAFLLQAVQSIGQIRDMIVGFGGRMKASFARLLVTLKGAARLRGLTFHYGANGLGMEVYNVQEAAKAIKPLVRFFQNDRWPTDKTKALSIVHWAAYPIYWREIQRRYDKGAADYEARVKAVLEETLK</sequence>
<dbReference type="EMBL" id="LKMD01000102">
    <property type="protein sequence ID" value="PIA97269.1"/>
    <property type="molecule type" value="Genomic_DNA"/>
</dbReference>
<dbReference type="Proteomes" id="UP001302367">
    <property type="component" value="Chromosome 2"/>
</dbReference>
<reference evidence="2 4" key="1">
    <citation type="submission" date="2015-10" db="EMBL/GenBank/DDBJ databases">
        <title>The cercosporin biosynthetic gene cluster was horizontally transferred to several fungal lineages and shown to be expanded in Cercospora beticola based on microsynteny with recipient genomes.</title>
        <authorList>
            <person name="De Jonge R."/>
            <person name="Ebert M.K."/>
            <person name="Suttle J.C."/>
            <person name="Jurick Ii W.M."/>
            <person name="Secor G.A."/>
            <person name="Thomma B.P."/>
            <person name="Van De Peer Y."/>
            <person name="Bolton M.D."/>
        </authorList>
    </citation>
    <scope>NUCLEOTIDE SEQUENCE [LARGE SCALE GENOMIC DNA]</scope>
    <source>
        <strain evidence="2 4">09-40</strain>
    </source>
</reference>
<organism evidence="2 4">
    <name type="scientific">Cercospora beticola</name>
    <name type="common">Sugarbeet leaf spot fungus</name>
    <dbReference type="NCBI Taxonomy" id="122368"/>
    <lineage>
        <taxon>Eukaryota</taxon>
        <taxon>Fungi</taxon>
        <taxon>Dikarya</taxon>
        <taxon>Ascomycota</taxon>
        <taxon>Pezizomycotina</taxon>
        <taxon>Dothideomycetes</taxon>
        <taxon>Dothideomycetidae</taxon>
        <taxon>Mycosphaerellales</taxon>
        <taxon>Mycosphaerellaceae</taxon>
        <taxon>Cercospora</taxon>
    </lineage>
</organism>
<dbReference type="InterPro" id="IPR038883">
    <property type="entry name" value="AN11006-like"/>
</dbReference>
<dbReference type="InterPro" id="IPR045518">
    <property type="entry name" value="2EXR"/>
</dbReference>
<evidence type="ECO:0000313" key="5">
    <source>
        <dbReference type="Proteomes" id="UP001302367"/>
    </source>
</evidence>
<dbReference type="PANTHER" id="PTHR42085">
    <property type="entry name" value="F-BOX DOMAIN-CONTAINING PROTEIN"/>
    <property type="match status" value="1"/>
</dbReference>
<dbReference type="Pfam" id="PF20150">
    <property type="entry name" value="2EXR"/>
    <property type="match status" value="1"/>
</dbReference>
<reference evidence="3 5" key="2">
    <citation type="submission" date="2023-09" db="EMBL/GenBank/DDBJ databases">
        <title>Complete-Gapless Cercospora beticola genome.</title>
        <authorList>
            <person name="Wyatt N.A."/>
            <person name="Spanner R.E."/>
            <person name="Bolton M.D."/>
        </authorList>
    </citation>
    <scope>NUCLEOTIDE SEQUENCE [LARGE SCALE GENOMIC DNA]</scope>
    <source>
        <strain evidence="3">Cb09-40</strain>
    </source>
</reference>
<feature type="domain" description="2EXR" evidence="1">
    <location>
        <begin position="27"/>
        <end position="97"/>
    </location>
</feature>
<keyword evidence="5" id="KW-1185">Reference proteome</keyword>
<dbReference type="PANTHER" id="PTHR42085:SF1">
    <property type="entry name" value="F-BOX DOMAIN-CONTAINING PROTEIN"/>
    <property type="match status" value="1"/>
</dbReference>
<accession>A0A2G5HXJ7</accession>
<gene>
    <name evidence="2" type="ORF">CB0940_05758</name>
    <name evidence="3" type="ORF">RHO25_002950</name>
</gene>
<dbReference type="Proteomes" id="UP000230605">
    <property type="component" value="Chromosome 2"/>
</dbReference>
<evidence type="ECO:0000313" key="4">
    <source>
        <dbReference type="Proteomes" id="UP000230605"/>
    </source>
</evidence>
<dbReference type="AlphaFoldDB" id="A0A2G5HXJ7"/>
<proteinExistence type="predicted"/>
<dbReference type="OrthoDB" id="5324977at2759"/>
<dbReference type="EMBL" id="CP134185">
    <property type="protein sequence ID" value="WPA98338.1"/>
    <property type="molecule type" value="Genomic_DNA"/>
</dbReference>
<name>A0A2G5HXJ7_CERBT</name>
<protein>
    <recommendedName>
        <fullName evidence="1">2EXR domain-containing protein</fullName>
    </recommendedName>
</protein>
<evidence type="ECO:0000313" key="2">
    <source>
        <dbReference type="EMBL" id="PIA97269.1"/>
    </source>
</evidence>